<comment type="catalytic activity">
    <reaction evidence="5">
        <text>L-histidinol + 2 NAD(+) + H2O = L-histidine + 2 NADH + 3 H(+)</text>
        <dbReference type="Rhea" id="RHEA:20641"/>
        <dbReference type="ChEBI" id="CHEBI:15377"/>
        <dbReference type="ChEBI" id="CHEBI:15378"/>
        <dbReference type="ChEBI" id="CHEBI:57540"/>
        <dbReference type="ChEBI" id="CHEBI:57595"/>
        <dbReference type="ChEBI" id="CHEBI:57699"/>
        <dbReference type="ChEBI" id="CHEBI:57945"/>
        <dbReference type="EC" id="1.1.1.23"/>
    </reaction>
</comment>
<keyword evidence="3 5" id="KW-0862">Zinc</keyword>
<feature type="binding site" evidence="5">
    <location>
        <position position="264"/>
    </location>
    <ligand>
        <name>Zn(2+)</name>
        <dbReference type="ChEBI" id="CHEBI:29105"/>
    </ligand>
</feature>
<feature type="active site" description="Proton acceptor" evidence="5">
    <location>
        <position position="332"/>
    </location>
</feature>
<feature type="binding site" evidence="5">
    <location>
        <position position="425"/>
    </location>
    <ligand>
        <name>substrate</name>
    </ligand>
</feature>
<dbReference type="CDD" id="cd06572">
    <property type="entry name" value="Histidinol_dh"/>
    <property type="match status" value="1"/>
</dbReference>
<feature type="binding site" evidence="5">
    <location>
        <position position="135"/>
    </location>
    <ligand>
        <name>NAD(+)</name>
        <dbReference type="ChEBI" id="CHEBI:57540"/>
    </ligand>
</feature>
<evidence type="ECO:0000256" key="3">
    <source>
        <dbReference type="ARBA" id="ARBA00022833"/>
    </source>
</evidence>
<keyword evidence="9" id="KW-1185">Reference proteome</keyword>
<dbReference type="PANTHER" id="PTHR21256:SF2">
    <property type="entry name" value="HISTIDINE BIOSYNTHESIS TRIFUNCTIONAL PROTEIN"/>
    <property type="match status" value="1"/>
</dbReference>
<evidence type="ECO:0000313" key="8">
    <source>
        <dbReference type="EMBL" id="CAI8824826.1"/>
    </source>
</evidence>
<sequence length="437" mass="46925">MSDISITRLETGSANFAQSLDAILAWNEAEDAAIHSRVMEIIQRIRKEGDAALVELTRLYDRFEVANASDLELSPDELKKAWEGLPSDSAQALMVAAERIRLYADRQKMESWRYSEPDGTVLGQQVTPLDKVGVYVPGGKAAYPSSVLMNAIPAKAAGVSEIIMVVPTPGGETNPLVLAAAYLAGIDRVFRIGGAQAVAALAYGTATVPRVDKIVGPGNIYVATAKKLVFGQVGIDMVAGPSEILIISDGGTDPDWIAMDLFSQAEHDEDAQAILISPDRAHLDAVEASIRRLLPTMERADVIRTSLSRRGALIEVRDLDEAADVANRVAPEHLELSVEDPESLVAKIRNAGAIFMGRYTAEVLGDYCAGPNHVLPTSGTARFSSPLGVYDFQKRSSLIFCSRQGADQLARTASVLARGEGLTAHARSAEYRIVESP</sequence>
<evidence type="ECO:0000256" key="2">
    <source>
        <dbReference type="ARBA" id="ARBA00022723"/>
    </source>
</evidence>
<feature type="binding site" evidence="5">
    <location>
        <position position="242"/>
    </location>
    <ligand>
        <name>substrate</name>
    </ligand>
</feature>
<protein>
    <recommendedName>
        <fullName evidence="5">Histidinol dehydrogenase</fullName>
        <shortName evidence="5">HDH</shortName>
        <ecNumber evidence="5">1.1.1.23</ecNumber>
    </recommendedName>
</protein>
<keyword evidence="5" id="KW-0520">NAD</keyword>
<dbReference type="EC" id="1.1.1.23" evidence="5"/>
<feature type="binding site" evidence="5">
    <location>
        <position position="267"/>
    </location>
    <ligand>
        <name>substrate</name>
    </ligand>
</feature>
<evidence type="ECO:0000256" key="7">
    <source>
        <dbReference type="RuleBase" id="RU004175"/>
    </source>
</evidence>
<comment type="pathway">
    <text evidence="5">Amino-acid biosynthesis; L-histidine biosynthesis; L-histidine from 5-phospho-alpha-D-ribose 1-diphosphate: step 9/9.</text>
</comment>
<keyword evidence="5" id="KW-0028">Amino-acid biosynthesis</keyword>
<dbReference type="EMBL" id="OX458333">
    <property type="protein sequence ID" value="CAI8824826.1"/>
    <property type="molecule type" value="Genomic_DNA"/>
</dbReference>
<feature type="active site" description="Proton acceptor" evidence="5">
    <location>
        <position position="333"/>
    </location>
</feature>
<dbReference type="Proteomes" id="UP001162030">
    <property type="component" value="Chromosome"/>
</dbReference>
<evidence type="ECO:0000256" key="4">
    <source>
        <dbReference type="ARBA" id="ARBA00023002"/>
    </source>
</evidence>
<feature type="binding site" evidence="5">
    <location>
        <position position="420"/>
    </location>
    <ligand>
        <name>substrate</name>
    </ligand>
</feature>
<dbReference type="PROSITE" id="PS00611">
    <property type="entry name" value="HISOL_DEHYDROGENASE"/>
    <property type="match status" value="1"/>
</dbReference>
<feature type="binding site" evidence="5">
    <location>
        <position position="333"/>
    </location>
    <ligand>
        <name>substrate</name>
    </ligand>
</feature>
<dbReference type="HAMAP" id="MF_01024">
    <property type="entry name" value="HisD"/>
    <property type="match status" value="1"/>
</dbReference>
<dbReference type="PIRSF" id="PIRSF000099">
    <property type="entry name" value="Histidinol_dh"/>
    <property type="match status" value="1"/>
</dbReference>
<keyword evidence="2 5" id="KW-0479">Metal-binding</keyword>
<comment type="cofactor">
    <cofactor evidence="5">
        <name>Zn(2+)</name>
        <dbReference type="ChEBI" id="CHEBI:29105"/>
    </cofactor>
    <text evidence="5">Binds 1 zinc ion per subunit.</text>
</comment>
<dbReference type="InterPro" id="IPR001692">
    <property type="entry name" value="Histidinol_DH_CS"/>
</dbReference>
<accession>A0ABM9I1C4</accession>
<dbReference type="RefSeq" id="WP_026611879.1">
    <property type="nucleotide sequence ID" value="NZ_OX458333.1"/>
</dbReference>
<dbReference type="Gene3D" id="3.40.50.1980">
    <property type="entry name" value="Nitrogenase molybdenum iron protein domain"/>
    <property type="match status" value="2"/>
</dbReference>
<evidence type="ECO:0000256" key="1">
    <source>
        <dbReference type="ARBA" id="ARBA00010178"/>
    </source>
</evidence>
<dbReference type="Pfam" id="PF00815">
    <property type="entry name" value="Histidinol_dh"/>
    <property type="match status" value="1"/>
</dbReference>
<dbReference type="PANTHER" id="PTHR21256">
    <property type="entry name" value="HISTIDINOL DEHYDROGENASE HDH"/>
    <property type="match status" value="1"/>
</dbReference>
<comment type="function">
    <text evidence="5">Catalyzes the sequential NAD-dependent oxidations of L-histidinol to L-histidinaldehyde and then to L-histidine.</text>
</comment>
<organism evidence="8 9">
    <name type="scientific">Methylocaldum szegediense</name>
    <dbReference type="NCBI Taxonomy" id="73780"/>
    <lineage>
        <taxon>Bacteria</taxon>
        <taxon>Pseudomonadati</taxon>
        <taxon>Pseudomonadota</taxon>
        <taxon>Gammaproteobacteria</taxon>
        <taxon>Methylococcales</taxon>
        <taxon>Methylococcaceae</taxon>
        <taxon>Methylocaldum</taxon>
    </lineage>
</organism>
<comment type="similarity">
    <text evidence="1 5 6 7">Belongs to the histidinol dehydrogenase family.</text>
</comment>
<dbReference type="InterPro" id="IPR016161">
    <property type="entry name" value="Ald_DH/histidinol_DH"/>
</dbReference>
<reference evidence="8 9" key="1">
    <citation type="submission" date="2023-03" db="EMBL/GenBank/DDBJ databases">
        <authorList>
            <person name="Pearce D."/>
        </authorList>
    </citation>
    <scope>NUCLEOTIDE SEQUENCE [LARGE SCALE GENOMIC DNA]</scope>
    <source>
        <strain evidence="8">Msz</strain>
    </source>
</reference>
<evidence type="ECO:0000256" key="6">
    <source>
        <dbReference type="PIRNR" id="PIRNR000099"/>
    </source>
</evidence>
<gene>
    <name evidence="5 8" type="primary">hisD</name>
    <name evidence="8" type="ORF">MSZNOR_2032</name>
</gene>
<dbReference type="NCBIfam" id="TIGR00069">
    <property type="entry name" value="hisD"/>
    <property type="match status" value="1"/>
</dbReference>
<dbReference type="PRINTS" id="PR00083">
    <property type="entry name" value="HOLDHDRGNASE"/>
</dbReference>
<feature type="binding site" evidence="5">
    <location>
        <position position="366"/>
    </location>
    <ligand>
        <name>substrate</name>
    </ligand>
</feature>
<feature type="binding site" evidence="5">
    <location>
        <position position="425"/>
    </location>
    <ligand>
        <name>Zn(2+)</name>
        <dbReference type="ChEBI" id="CHEBI:29105"/>
    </ligand>
</feature>
<feature type="binding site" evidence="5">
    <location>
        <position position="196"/>
    </location>
    <ligand>
        <name>NAD(+)</name>
        <dbReference type="ChEBI" id="CHEBI:57540"/>
    </ligand>
</feature>
<feature type="binding site" evidence="5">
    <location>
        <position position="264"/>
    </location>
    <ligand>
        <name>substrate</name>
    </ligand>
</feature>
<keyword evidence="5" id="KW-0368">Histidine biosynthesis</keyword>
<feature type="binding site" evidence="5">
    <location>
        <position position="267"/>
    </location>
    <ligand>
        <name>Zn(2+)</name>
        <dbReference type="ChEBI" id="CHEBI:29105"/>
    </ligand>
</feature>
<name>A0ABM9I1C4_9GAMM</name>
<keyword evidence="4 5" id="KW-0560">Oxidoreductase</keyword>
<feature type="binding site" evidence="5">
    <location>
        <position position="366"/>
    </location>
    <ligand>
        <name>Zn(2+)</name>
        <dbReference type="ChEBI" id="CHEBI:29105"/>
    </ligand>
</feature>
<feature type="binding site" evidence="5">
    <location>
        <position position="219"/>
    </location>
    <ligand>
        <name>NAD(+)</name>
        <dbReference type="ChEBI" id="CHEBI:57540"/>
    </ligand>
</feature>
<evidence type="ECO:0000313" key="9">
    <source>
        <dbReference type="Proteomes" id="UP001162030"/>
    </source>
</evidence>
<dbReference type="Gene3D" id="1.20.5.1300">
    <property type="match status" value="1"/>
</dbReference>
<dbReference type="InterPro" id="IPR012131">
    <property type="entry name" value="Hstdl_DH"/>
</dbReference>
<dbReference type="SUPFAM" id="SSF53720">
    <property type="entry name" value="ALDH-like"/>
    <property type="match status" value="1"/>
</dbReference>
<dbReference type="GO" id="GO:0004399">
    <property type="term" value="F:histidinol dehydrogenase activity"/>
    <property type="evidence" value="ECO:0007669"/>
    <property type="project" value="UniProtKB-EC"/>
</dbReference>
<dbReference type="InterPro" id="IPR022695">
    <property type="entry name" value="Histidinol_DH_monofunct"/>
</dbReference>
<evidence type="ECO:0000256" key="5">
    <source>
        <dbReference type="HAMAP-Rule" id="MF_01024"/>
    </source>
</evidence>
<proteinExistence type="inferred from homology"/>